<name>A0AAV3R4H7_LITER</name>
<protein>
    <submittedName>
        <fullName evidence="1">Uncharacterized protein</fullName>
    </submittedName>
</protein>
<evidence type="ECO:0000313" key="2">
    <source>
        <dbReference type="Proteomes" id="UP001454036"/>
    </source>
</evidence>
<keyword evidence="2" id="KW-1185">Reference proteome</keyword>
<reference evidence="1 2" key="1">
    <citation type="submission" date="2024-01" db="EMBL/GenBank/DDBJ databases">
        <title>The complete chloroplast genome sequence of Lithospermum erythrorhizon: insights into the phylogenetic relationship among Boraginaceae species and the maternal lineages of purple gromwells.</title>
        <authorList>
            <person name="Okada T."/>
            <person name="Watanabe K."/>
        </authorList>
    </citation>
    <scope>NUCLEOTIDE SEQUENCE [LARGE SCALE GENOMIC DNA]</scope>
</reference>
<dbReference type="EMBL" id="BAABME010007275">
    <property type="protein sequence ID" value="GAA0170516.1"/>
    <property type="molecule type" value="Genomic_DNA"/>
</dbReference>
<dbReference type="Proteomes" id="UP001454036">
    <property type="component" value="Unassembled WGS sequence"/>
</dbReference>
<accession>A0AAV3R4H7</accession>
<sequence>MSPVLSIHEFDSTYQTYLEAVTTLSKVGIEGHGLPDRYLGWSNWMVCGLDLPPTCNQLFCSMAALKSSLPLFLSTDLSLILQRCLISCLWEGYDDTYM</sequence>
<gene>
    <name evidence="1" type="ORF">LIER_24755</name>
</gene>
<proteinExistence type="predicted"/>
<dbReference type="AlphaFoldDB" id="A0AAV3R4H7"/>
<evidence type="ECO:0000313" key="1">
    <source>
        <dbReference type="EMBL" id="GAA0170516.1"/>
    </source>
</evidence>
<organism evidence="1 2">
    <name type="scientific">Lithospermum erythrorhizon</name>
    <name type="common">Purple gromwell</name>
    <name type="synonym">Lithospermum officinale var. erythrorhizon</name>
    <dbReference type="NCBI Taxonomy" id="34254"/>
    <lineage>
        <taxon>Eukaryota</taxon>
        <taxon>Viridiplantae</taxon>
        <taxon>Streptophyta</taxon>
        <taxon>Embryophyta</taxon>
        <taxon>Tracheophyta</taxon>
        <taxon>Spermatophyta</taxon>
        <taxon>Magnoliopsida</taxon>
        <taxon>eudicotyledons</taxon>
        <taxon>Gunneridae</taxon>
        <taxon>Pentapetalae</taxon>
        <taxon>asterids</taxon>
        <taxon>lamiids</taxon>
        <taxon>Boraginales</taxon>
        <taxon>Boraginaceae</taxon>
        <taxon>Boraginoideae</taxon>
        <taxon>Lithospermeae</taxon>
        <taxon>Lithospermum</taxon>
    </lineage>
</organism>
<comment type="caution">
    <text evidence="1">The sequence shown here is derived from an EMBL/GenBank/DDBJ whole genome shotgun (WGS) entry which is preliminary data.</text>
</comment>